<dbReference type="InterPro" id="IPR001881">
    <property type="entry name" value="EGF-like_Ca-bd_dom"/>
</dbReference>
<keyword evidence="6" id="KW-0325">Glycoprotein</keyword>
<keyword evidence="5" id="KW-1015">Disulfide bond</keyword>
<dbReference type="SUPFAM" id="SSF57184">
    <property type="entry name" value="Growth factor receptor domain"/>
    <property type="match status" value="1"/>
</dbReference>
<dbReference type="SMART" id="SM00181">
    <property type="entry name" value="EGF"/>
    <property type="match status" value="6"/>
</dbReference>
<dbReference type="WBParaSite" id="Pan_g22459.t1">
    <property type="protein sequence ID" value="Pan_g22459.t1"/>
    <property type="gene ID" value="Pan_g22459"/>
</dbReference>
<dbReference type="PROSITE" id="PS50068">
    <property type="entry name" value="LDLRA_2"/>
    <property type="match status" value="1"/>
</dbReference>
<keyword evidence="2" id="KW-0964">Secreted</keyword>
<dbReference type="CDD" id="cd00112">
    <property type="entry name" value="LDLa"/>
    <property type="match status" value="1"/>
</dbReference>
<dbReference type="Pfam" id="PF00057">
    <property type="entry name" value="Ldl_recept_a"/>
    <property type="match status" value="1"/>
</dbReference>
<reference evidence="10" key="2">
    <citation type="submission" date="2020-10" db="UniProtKB">
        <authorList>
            <consortium name="WormBaseParasite"/>
        </authorList>
    </citation>
    <scope>IDENTIFICATION</scope>
</reference>
<dbReference type="InterPro" id="IPR013032">
    <property type="entry name" value="EGF-like_CS"/>
</dbReference>
<proteinExistence type="predicted"/>
<evidence type="ECO:0000256" key="7">
    <source>
        <dbReference type="PROSITE-ProRule" id="PRU00076"/>
    </source>
</evidence>
<dbReference type="InterPro" id="IPR000742">
    <property type="entry name" value="EGF"/>
</dbReference>
<dbReference type="Gene3D" id="4.10.400.10">
    <property type="entry name" value="Low-density Lipoprotein Receptor"/>
    <property type="match status" value="1"/>
</dbReference>
<dbReference type="GO" id="GO:0005509">
    <property type="term" value="F:calcium ion binding"/>
    <property type="evidence" value="ECO:0007669"/>
    <property type="project" value="InterPro"/>
</dbReference>
<feature type="domain" description="EGF-like" evidence="8">
    <location>
        <begin position="267"/>
        <end position="305"/>
    </location>
</feature>
<dbReference type="SUPFAM" id="SSF57424">
    <property type="entry name" value="LDL receptor-like module"/>
    <property type="match status" value="1"/>
</dbReference>
<reference evidence="9" key="1">
    <citation type="journal article" date="2013" name="Genetics">
        <title>The draft genome and transcriptome of Panagrellus redivivus are shaped by the harsh demands of a free-living lifestyle.</title>
        <authorList>
            <person name="Srinivasan J."/>
            <person name="Dillman A.R."/>
            <person name="Macchietto M.G."/>
            <person name="Heikkinen L."/>
            <person name="Lakso M."/>
            <person name="Fracchia K.M."/>
            <person name="Antoshechkin I."/>
            <person name="Mortazavi A."/>
            <person name="Wong G."/>
            <person name="Sternberg P.W."/>
        </authorList>
    </citation>
    <scope>NUCLEOTIDE SEQUENCE [LARGE SCALE GENOMIC DNA]</scope>
    <source>
        <strain evidence="9">MT8872</strain>
    </source>
</reference>
<dbReference type="Gene3D" id="2.10.25.10">
    <property type="entry name" value="Laminin"/>
    <property type="match status" value="3"/>
</dbReference>
<comment type="subcellular location">
    <subcellularLocation>
        <location evidence="1">Secreted</location>
    </subcellularLocation>
</comment>
<evidence type="ECO:0000256" key="4">
    <source>
        <dbReference type="ARBA" id="ARBA00022737"/>
    </source>
</evidence>
<keyword evidence="3 7" id="KW-0245">EGF-like domain</keyword>
<evidence type="ECO:0000256" key="6">
    <source>
        <dbReference type="ARBA" id="ARBA00023180"/>
    </source>
</evidence>
<dbReference type="Pfam" id="PF12661">
    <property type="entry name" value="hEGF"/>
    <property type="match status" value="1"/>
</dbReference>
<dbReference type="InterPro" id="IPR049883">
    <property type="entry name" value="NOTCH1_EGF-like"/>
</dbReference>
<dbReference type="Pfam" id="PF07645">
    <property type="entry name" value="EGF_CA"/>
    <property type="match status" value="4"/>
</dbReference>
<evidence type="ECO:0000313" key="10">
    <source>
        <dbReference type="WBParaSite" id="Pan_g22459.t1"/>
    </source>
</evidence>
<evidence type="ECO:0000313" key="9">
    <source>
        <dbReference type="Proteomes" id="UP000492821"/>
    </source>
</evidence>
<accession>A0A7E4VMT1</accession>
<dbReference type="GO" id="GO:0005576">
    <property type="term" value="C:extracellular region"/>
    <property type="evidence" value="ECO:0007669"/>
    <property type="project" value="UniProtKB-SubCell"/>
</dbReference>
<dbReference type="CDD" id="cd00054">
    <property type="entry name" value="EGF_CA"/>
    <property type="match status" value="2"/>
</dbReference>
<sequence length="539" mass="59029">MPPQFGFLKEFVMSFERKMRAKEERHPASLPQGCRKTEFECACGEPRCISDKYVGDGIAHCEDASDETEALGTDVIGCADGTASRRNPHYRGQTFEFCAQPNPCLPELGQVCLNIHGTWRCVCKLGMIRPPGPSIRCIPVSALPQSLAQRATTNCSELVQDLNLLYNSHFGSGLRVSKINDSDILRIAKDEPKVHVAEIHDEEFSSTEDVHSDVYKTIDESNDECNPLDTNACKEIYGICKKSKADDAYTCGCPSGQKLIGDKCLRMIDECSDSTLNDCDKNAICMDNDHSYECLCREGYIDTSDAPSIRPGIKCRKLVNECQSPLQNDCSQNAYCIDKPIGFTCRCNDGFIDVSVQGAKRPGRKCQKLIDECADHTAKCDKNAKCTDTDTGYRCRCPPGFIDTSPDPVNEPGRVCSLLSTGCDAKTCDPKSAECVETINGVQCQCKSGFVDRDLANPGHKCVKVKERISAAISSRPLPSFAYDSGFDRSVATGQARQLVSIAPLTQIGLPAIWEKTPSKCSHEGDGCILVVPNERGPF</sequence>
<evidence type="ECO:0000256" key="5">
    <source>
        <dbReference type="ARBA" id="ARBA00023157"/>
    </source>
</evidence>
<evidence type="ECO:0000256" key="1">
    <source>
        <dbReference type="ARBA" id="ARBA00004613"/>
    </source>
</evidence>
<dbReference type="PANTHER" id="PTHR24040">
    <property type="entry name" value="LAMININ G-LIKE DOMAIN-CONTAINING PROTEIN"/>
    <property type="match status" value="1"/>
</dbReference>
<feature type="domain" description="EGF-like" evidence="8">
    <location>
        <begin position="369"/>
        <end position="407"/>
    </location>
</feature>
<dbReference type="SUPFAM" id="SSF57196">
    <property type="entry name" value="EGF/Laminin"/>
    <property type="match status" value="2"/>
</dbReference>
<dbReference type="Proteomes" id="UP000492821">
    <property type="component" value="Unassembled WGS sequence"/>
</dbReference>
<dbReference type="AlphaFoldDB" id="A0A7E4VMT1"/>
<dbReference type="InterPro" id="IPR002172">
    <property type="entry name" value="LDrepeatLR_classA_rpt"/>
</dbReference>
<evidence type="ECO:0000256" key="3">
    <source>
        <dbReference type="ARBA" id="ARBA00022536"/>
    </source>
</evidence>
<dbReference type="SMART" id="SM00192">
    <property type="entry name" value="LDLa"/>
    <property type="match status" value="1"/>
</dbReference>
<comment type="caution">
    <text evidence="7">Lacks conserved residue(s) required for the propagation of feature annotation.</text>
</comment>
<dbReference type="PANTHER" id="PTHR24040:SF13">
    <property type="entry name" value="FIBROPELLIN-1"/>
    <property type="match status" value="1"/>
</dbReference>
<evidence type="ECO:0000259" key="8">
    <source>
        <dbReference type="PROSITE" id="PS50026"/>
    </source>
</evidence>
<feature type="domain" description="EGF-like" evidence="8">
    <location>
        <begin position="318"/>
        <end position="357"/>
    </location>
</feature>
<protein>
    <submittedName>
        <fullName evidence="10">EGF-like domain-containing protein</fullName>
    </submittedName>
</protein>
<evidence type="ECO:0000256" key="2">
    <source>
        <dbReference type="ARBA" id="ARBA00022525"/>
    </source>
</evidence>
<dbReference type="InterPro" id="IPR009030">
    <property type="entry name" value="Growth_fac_rcpt_cys_sf"/>
</dbReference>
<organism evidence="9 10">
    <name type="scientific">Panagrellus redivivus</name>
    <name type="common">Microworm</name>
    <dbReference type="NCBI Taxonomy" id="6233"/>
    <lineage>
        <taxon>Eukaryota</taxon>
        <taxon>Metazoa</taxon>
        <taxon>Ecdysozoa</taxon>
        <taxon>Nematoda</taxon>
        <taxon>Chromadorea</taxon>
        <taxon>Rhabditida</taxon>
        <taxon>Tylenchina</taxon>
        <taxon>Panagrolaimomorpha</taxon>
        <taxon>Panagrolaimoidea</taxon>
        <taxon>Panagrolaimidae</taxon>
        <taxon>Panagrellus</taxon>
    </lineage>
</organism>
<dbReference type="PROSITE" id="PS00010">
    <property type="entry name" value="ASX_HYDROXYL"/>
    <property type="match status" value="3"/>
</dbReference>
<name>A0A7E4VMT1_PANRE</name>
<dbReference type="InterPro" id="IPR000152">
    <property type="entry name" value="EGF-type_Asp/Asn_hydroxyl_site"/>
</dbReference>
<dbReference type="InterPro" id="IPR051145">
    <property type="entry name" value="GAS-SHBG-PROS"/>
</dbReference>
<keyword evidence="4" id="KW-0677">Repeat</keyword>
<dbReference type="SMART" id="SM00179">
    <property type="entry name" value="EGF_CA"/>
    <property type="match status" value="5"/>
</dbReference>
<keyword evidence="9" id="KW-1185">Reference proteome</keyword>
<dbReference type="InterPro" id="IPR036055">
    <property type="entry name" value="LDL_receptor-like_sf"/>
</dbReference>
<dbReference type="PROSITE" id="PS50026">
    <property type="entry name" value="EGF_3"/>
    <property type="match status" value="3"/>
</dbReference>